<dbReference type="PANTHER" id="PTHR43792:SF8">
    <property type="entry name" value="[RIBOSOMAL PROTEIN US5]-ALANINE N-ACETYLTRANSFERASE"/>
    <property type="match status" value="1"/>
</dbReference>
<name>A0A1H3KNM5_9BACT</name>
<dbReference type="OrthoDB" id="9811523at2"/>
<protein>
    <submittedName>
        <fullName evidence="5">Protein N-acetyltransferase, RimJ/RimL family</fullName>
    </submittedName>
</protein>
<gene>
    <name evidence="5" type="ORF">SAMN04488069_109208</name>
</gene>
<evidence type="ECO:0000256" key="2">
    <source>
        <dbReference type="ARBA" id="ARBA00023315"/>
    </source>
</evidence>
<dbReference type="PANTHER" id="PTHR43792">
    <property type="entry name" value="GNAT FAMILY, PUTATIVE (AFU_ORTHOLOGUE AFUA_3G00765)-RELATED-RELATED"/>
    <property type="match status" value="1"/>
</dbReference>
<dbReference type="Gene3D" id="3.40.630.30">
    <property type="match status" value="1"/>
</dbReference>
<keyword evidence="6" id="KW-1185">Reference proteome</keyword>
<dbReference type="Proteomes" id="UP000199249">
    <property type="component" value="Unassembled WGS sequence"/>
</dbReference>
<evidence type="ECO:0000313" key="6">
    <source>
        <dbReference type="Proteomes" id="UP000199249"/>
    </source>
</evidence>
<dbReference type="STRING" id="651662.SAMN04488069_109208"/>
<dbReference type="AlphaFoldDB" id="A0A1H3KNM5"/>
<feature type="domain" description="N-acetyltransferase" evidence="4">
    <location>
        <begin position="67"/>
        <end position="215"/>
    </location>
</feature>
<evidence type="ECO:0000259" key="4">
    <source>
        <dbReference type="PROSITE" id="PS51186"/>
    </source>
</evidence>
<dbReference type="GO" id="GO:0005737">
    <property type="term" value="C:cytoplasm"/>
    <property type="evidence" value="ECO:0007669"/>
    <property type="project" value="TreeGrafter"/>
</dbReference>
<dbReference type="EMBL" id="FNOV01000009">
    <property type="protein sequence ID" value="SDY53783.1"/>
    <property type="molecule type" value="Genomic_DNA"/>
</dbReference>
<organism evidence="5 6">
    <name type="scientific">Hymenobacter psychrophilus</name>
    <dbReference type="NCBI Taxonomy" id="651662"/>
    <lineage>
        <taxon>Bacteria</taxon>
        <taxon>Pseudomonadati</taxon>
        <taxon>Bacteroidota</taxon>
        <taxon>Cytophagia</taxon>
        <taxon>Cytophagales</taxon>
        <taxon>Hymenobacteraceae</taxon>
        <taxon>Hymenobacter</taxon>
    </lineage>
</organism>
<dbReference type="GO" id="GO:0008999">
    <property type="term" value="F:protein-N-terminal-alanine acetyltransferase activity"/>
    <property type="evidence" value="ECO:0007669"/>
    <property type="project" value="TreeGrafter"/>
</dbReference>
<evidence type="ECO:0000256" key="1">
    <source>
        <dbReference type="ARBA" id="ARBA00022679"/>
    </source>
</evidence>
<comment type="similarity">
    <text evidence="3">Belongs to the acetyltransferase family. RimJ subfamily.</text>
</comment>
<evidence type="ECO:0000256" key="3">
    <source>
        <dbReference type="ARBA" id="ARBA00038502"/>
    </source>
</evidence>
<accession>A0A1H3KNM5</accession>
<proteinExistence type="inferred from homology"/>
<dbReference type="Pfam" id="PF13302">
    <property type="entry name" value="Acetyltransf_3"/>
    <property type="match status" value="1"/>
</dbReference>
<dbReference type="InterPro" id="IPR051531">
    <property type="entry name" value="N-acetyltransferase"/>
</dbReference>
<evidence type="ECO:0000313" key="5">
    <source>
        <dbReference type="EMBL" id="SDY53783.1"/>
    </source>
</evidence>
<dbReference type="SUPFAM" id="SSF55729">
    <property type="entry name" value="Acyl-CoA N-acyltransferases (Nat)"/>
    <property type="match status" value="1"/>
</dbReference>
<dbReference type="InterPro" id="IPR016181">
    <property type="entry name" value="Acyl_CoA_acyltransferase"/>
</dbReference>
<dbReference type="PROSITE" id="PS51186">
    <property type="entry name" value="GNAT"/>
    <property type="match status" value="1"/>
</dbReference>
<keyword evidence="1 5" id="KW-0808">Transferase</keyword>
<keyword evidence="2" id="KW-0012">Acyltransferase</keyword>
<dbReference type="InterPro" id="IPR000182">
    <property type="entry name" value="GNAT_dom"/>
</dbReference>
<reference evidence="6" key="1">
    <citation type="submission" date="2016-10" db="EMBL/GenBank/DDBJ databases">
        <authorList>
            <person name="Varghese N."/>
            <person name="Submissions S."/>
        </authorList>
    </citation>
    <scope>NUCLEOTIDE SEQUENCE [LARGE SCALE GENOMIC DNA]</scope>
    <source>
        <strain evidence="6">CGMCC 1.8975</strain>
    </source>
</reference>
<sequence>MWATLCGSALRLCRLLFQIINAPLSAPTSAPDPAPRLTPRLLLRPYNFDDDNNDAAAFFALIAANRSRLRPSFPKREAAASSVEASARLLAQFRHDWRTGRLYVLGIWHHPDGRYLGDISLKPNWNAPITLEIGYYLDAEAEGQGYAREALAAAVAFGFNTLGAARLLIRCLPDNPRSSAVAEGLGFRLLPVRPRPWLQRVLSGGPNVLYYILKR</sequence>